<proteinExistence type="predicted"/>
<dbReference type="OrthoDB" id="186625at2759"/>
<evidence type="ECO:0008006" key="4">
    <source>
        <dbReference type="Google" id="ProtNLM"/>
    </source>
</evidence>
<accession>V6LTS4</accession>
<sequence length="183" mass="21515">MLPFNLYPPKIDQFSLPQLPPPPTFPKLSPRLTDEQQYKFSQADVLNLNKGQPHLLFPALTQQSITHLTRCFSDECYLTKFQFLDAEHFLSRIKKVYNNERQPFQLENLISSANLLGLNQNIQVLSSLYEKYERNDSLDFNGVTAIFCFLRLSQRLLEKFDKQNKGYVNLDLKELMNLCFWMI</sequence>
<evidence type="ECO:0000313" key="2">
    <source>
        <dbReference type="EMBL" id="KAH0570785.1"/>
    </source>
</evidence>
<keyword evidence="3" id="KW-1185">Reference proteome</keyword>
<gene>
    <name evidence="1" type="ORF">SS50377_11823</name>
    <name evidence="2" type="ORF">SS50377_27074</name>
</gene>
<reference evidence="2" key="2">
    <citation type="submission" date="2020-12" db="EMBL/GenBank/DDBJ databases">
        <title>New Spironucleus salmonicida genome in near-complete chromosomes.</title>
        <authorList>
            <person name="Xu F."/>
            <person name="Kurt Z."/>
            <person name="Jimenez-Gonzalez A."/>
            <person name="Astvaldsson A."/>
            <person name="Andersson J.O."/>
            <person name="Svard S.G."/>
        </authorList>
    </citation>
    <scope>NUCLEOTIDE SEQUENCE</scope>
    <source>
        <strain evidence="2">ATCC 50377</strain>
    </source>
</reference>
<name>V6LTS4_9EUKA</name>
<reference evidence="1 2" key="1">
    <citation type="journal article" date="2014" name="PLoS Genet.">
        <title>The Genome of Spironucleus salmonicida Highlights a Fish Pathogen Adapted to Fluctuating Environments.</title>
        <authorList>
            <person name="Xu F."/>
            <person name="Jerlstrom-Hultqvist J."/>
            <person name="Einarsson E."/>
            <person name="Astvaldsson A."/>
            <person name="Svard S.G."/>
            <person name="Andersson J.O."/>
        </authorList>
    </citation>
    <scope>NUCLEOTIDE SEQUENCE</scope>
    <source>
        <strain evidence="2">ATCC 50377</strain>
    </source>
</reference>
<dbReference type="Proteomes" id="UP000018208">
    <property type="component" value="Unassembled WGS sequence"/>
</dbReference>
<dbReference type="EMBL" id="AUWU02000007">
    <property type="protein sequence ID" value="KAH0570785.1"/>
    <property type="molecule type" value="Genomic_DNA"/>
</dbReference>
<organism evidence="1">
    <name type="scientific">Spironucleus salmonicida</name>
    <dbReference type="NCBI Taxonomy" id="348837"/>
    <lineage>
        <taxon>Eukaryota</taxon>
        <taxon>Metamonada</taxon>
        <taxon>Diplomonadida</taxon>
        <taxon>Hexamitidae</taxon>
        <taxon>Hexamitinae</taxon>
        <taxon>Spironucleus</taxon>
    </lineage>
</organism>
<dbReference type="AlphaFoldDB" id="V6LTS4"/>
<dbReference type="EMBL" id="KI546008">
    <property type="protein sequence ID" value="EST48057.1"/>
    <property type="molecule type" value="Genomic_DNA"/>
</dbReference>
<evidence type="ECO:0000313" key="1">
    <source>
        <dbReference type="EMBL" id="EST48057.1"/>
    </source>
</evidence>
<dbReference type="VEuPathDB" id="GiardiaDB:SS50377_27074"/>
<evidence type="ECO:0000313" key="3">
    <source>
        <dbReference type="Proteomes" id="UP000018208"/>
    </source>
</evidence>
<protein>
    <recommendedName>
        <fullName evidence="4">EF-hand domain-containing protein</fullName>
    </recommendedName>
</protein>